<dbReference type="EMBL" id="VWSF01000041">
    <property type="protein sequence ID" value="KAA5538742.1"/>
    <property type="molecule type" value="Genomic_DNA"/>
</dbReference>
<name>A0A5M6CXL6_9BACT</name>
<evidence type="ECO:0000313" key="2">
    <source>
        <dbReference type="EMBL" id="KAA5538742.1"/>
    </source>
</evidence>
<dbReference type="Proteomes" id="UP000323426">
    <property type="component" value="Unassembled WGS sequence"/>
</dbReference>
<comment type="caution">
    <text evidence="2">The sequence shown here is derived from an EMBL/GenBank/DDBJ whole genome shotgun (WGS) entry which is preliminary data.</text>
</comment>
<sequence length="343" mass="40154">MYVKLIDPKTHGKAAYNNKGSCLQTINYLIHEARKDRGEVAIFFNQDDDFIRPEYVQQAIDNNTKGLRVQEQKFYSLIISPSENELMHIHNNEQLLKDYTRQVIKLYAGNFNLQGGRNLQSEDLIWFGTIHQKREYRGTDKDVLAGKALVGERRPGLQTHIHFIVSARDREQKITLNPGGRRSRFNLMKWQQSAGQQFEQQFNYIALEREKLKVRERDSSRDSGRAKRIEERIEFLNLQLPKEGRLEVERVKQIAVKREYDKTFYRSLKHLENKAVLGSPLHHPYHFLKTGKEKQTIHRAPLLQARQLLSAIETITYTSGRQKTKTENIGENRGKRKGEIEID</sequence>
<dbReference type="Pfam" id="PF18976">
    <property type="entry name" value="DUF5712"/>
    <property type="match status" value="1"/>
</dbReference>
<reference evidence="2 3" key="1">
    <citation type="submission" date="2019-09" db="EMBL/GenBank/DDBJ databases">
        <title>Genome sequence and assembly of Adhaeribacter sp.</title>
        <authorList>
            <person name="Chhetri G."/>
        </authorList>
    </citation>
    <scope>NUCLEOTIDE SEQUENCE [LARGE SCALE GENOMIC DNA]</scope>
    <source>
        <strain evidence="2 3">DK36</strain>
    </source>
</reference>
<dbReference type="AlphaFoldDB" id="A0A5M6CXL6"/>
<proteinExistence type="predicted"/>
<accession>A0A5M6CXL6</accession>
<protein>
    <recommendedName>
        <fullName evidence="4">Mobilization protein</fullName>
    </recommendedName>
</protein>
<evidence type="ECO:0008006" key="4">
    <source>
        <dbReference type="Google" id="ProtNLM"/>
    </source>
</evidence>
<evidence type="ECO:0000313" key="3">
    <source>
        <dbReference type="Proteomes" id="UP000323426"/>
    </source>
</evidence>
<feature type="compositionally biased region" description="Basic and acidic residues" evidence="1">
    <location>
        <begin position="324"/>
        <end position="343"/>
    </location>
</feature>
<dbReference type="RefSeq" id="WP_150093517.1">
    <property type="nucleotide sequence ID" value="NZ_VWSF01000041.1"/>
</dbReference>
<organism evidence="2 3">
    <name type="scientific">Adhaeribacter rhizoryzae</name>
    <dbReference type="NCBI Taxonomy" id="2607907"/>
    <lineage>
        <taxon>Bacteria</taxon>
        <taxon>Pseudomonadati</taxon>
        <taxon>Bacteroidota</taxon>
        <taxon>Cytophagia</taxon>
        <taxon>Cytophagales</taxon>
        <taxon>Hymenobacteraceae</taxon>
        <taxon>Adhaeribacter</taxon>
    </lineage>
</organism>
<evidence type="ECO:0000256" key="1">
    <source>
        <dbReference type="SAM" id="MobiDB-lite"/>
    </source>
</evidence>
<keyword evidence="3" id="KW-1185">Reference proteome</keyword>
<gene>
    <name evidence="2" type="ORF">F0145_25710</name>
</gene>
<dbReference type="InterPro" id="IPR043766">
    <property type="entry name" value="BfmA-like"/>
</dbReference>
<feature type="region of interest" description="Disordered" evidence="1">
    <location>
        <begin position="323"/>
        <end position="343"/>
    </location>
</feature>